<dbReference type="Proteomes" id="UP000676336">
    <property type="component" value="Unassembled WGS sequence"/>
</dbReference>
<dbReference type="AlphaFoldDB" id="A0A820WDJ6"/>
<feature type="non-terminal residue" evidence="1">
    <location>
        <position position="1"/>
    </location>
</feature>
<protein>
    <submittedName>
        <fullName evidence="1">Uncharacterized protein</fullName>
    </submittedName>
</protein>
<sequence>MSLSDSVIRSFDGIASLSSYDISSTFSVPLPTTIDQAIQLLDSVISDDDYG</sequence>
<organism evidence="1 3">
    <name type="scientific">Rotaria magnacalcarata</name>
    <dbReference type="NCBI Taxonomy" id="392030"/>
    <lineage>
        <taxon>Eukaryota</taxon>
        <taxon>Metazoa</taxon>
        <taxon>Spiralia</taxon>
        <taxon>Gnathifera</taxon>
        <taxon>Rotifera</taxon>
        <taxon>Eurotatoria</taxon>
        <taxon>Bdelloidea</taxon>
        <taxon>Philodinida</taxon>
        <taxon>Philodinidae</taxon>
        <taxon>Rotaria</taxon>
    </lineage>
</organism>
<name>A0A820WDJ6_9BILA</name>
<evidence type="ECO:0000313" key="1">
    <source>
        <dbReference type="EMBL" id="CAF4516330.1"/>
    </source>
</evidence>
<proteinExistence type="predicted"/>
<accession>A0A820WDJ6</accession>
<evidence type="ECO:0000313" key="2">
    <source>
        <dbReference type="EMBL" id="CAF5197921.1"/>
    </source>
</evidence>
<dbReference type="EMBL" id="CAJOBI010330608">
    <property type="protein sequence ID" value="CAF5197921.1"/>
    <property type="molecule type" value="Genomic_DNA"/>
</dbReference>
<keyword evidence="3" id="KW-1185">Reference proteome</keyword>
<gene>
    <name evidence="1" type="ORF">OVN521_LOCUS41596</name>
    <name evidence="2" type="ORF">SMN809_LOCUS74647</name>
</gene>
<evidence type="ECO:0000313" key="3">
    <source>
        <dbReference type="Proteomes" id="UP000663866"/>
    </source>
</evidence>
<reference evidence="1" key="1">
    <citation type="submission" date="2021-02" db="EMBL/GenBank/DDBJ databases">
        <authorList>
            <person name="Nowell W R."/>
        </authorList>
    </citation>
    <scope>NUCLEOTIDE SEQUENCE</scope>
</reference>
<comment type="caution">
    <text evidence="1">The sequence shown here is derived from an EMBL/GenBank/DDBJ whole genome shotgun (WGS) entry which is preliminary data.</text>
</comment>
<dbReference type="Proteomes" id="UP000663866">
    <property type="component" value="Unassembled WGS sequence"/>
</dbReference>
<dbReference type="EMBL" id="CAJOBG010055601">
    <property type="protein sequence ID" value="CAF4516330.1"/>
    <property type="molecule type" value="Genomic_DNA"/>
</dbReference>